<dbReference type="PROSITE" id="PS51635">
    <property type="entry name" value="PNPLA"/>
    <property type="match status" value="1"/>
</dbReference>
<dbReference type="SUPFAM" id="SSF52540">
    <property type="entry name" value="P-loop containing nucleoside triphosphate hydrolases"/>
    <property type="match status" value="1"/>
</dbReference>
<comment type="caution">
    <text evidence="7">The sequence shown here is derived from an EMBL/GenBank/DDBJ whole genome shotgun (WGS) entry which is preliminary data.</text>
</comment>
<dbReference type="PANTHER" id="PTHR24185">
    <property type="entry name" value="CALCIUM-INDEPENDENT PHOSPHOLIPASE A2-GAMMA"/>
    <property type="match status" value="1"/>
</dbReference>
<dbReference type="GO" id="GO:0019369">
    <property type="term" value="P:arachidonate metabolic process"/>
    <property type="evidence" value="ECO:0007669"/>
    <property type="project" value="TreeGrafter"/>
</dbReference>
<dbReference type="InterPro" id="IPR016035">
    <property type="entry name" value="Acyl_Trfase/lysoPLipase"/>
</dbReference>
<dbReference type="SUPFAM" id="SSF52151">
    <property type="entry name" value="FabD/lysophospholipase-like"/>
    <property type="match status" value="1"/>
</dbReference>
<proteinExistence type="predicted"/>
<feature type="domain" description="PNPLA" evidence="6">
    <location>
        <begin position="879"/>
        <end position="1096"/>
    </location>
</feature>
<dbReference type="GO" id="GO:0016042">
    <property type="term" value="P:lipid catabolic process"/>
    <property type="evidence" value="ECO:0007669"/>
    <property type="project" value="UniProtKB-UniRule"/>
</dbReference>
<evidence type="ECO:0000256" key="3">
    <source>
        <dbReference type="ARBA" id="ARBA00023098"/>
    </source>
</evidence>
<name>A0AAN6Y3M6_9PEZI</name>
<dbReference type="EMBL" id="MU858168">
    <property type="protein sequence ID" value="KAK4210695.1"/>
    <property type="molecule type" value="Genomic_DNA"/>
</dbReference>
<dbReference type="InterPro" id="IPR002641">
    <property type="entry name" value="PNPLA_dom"/>
</dbReference>
<evidence type="ECO:0000256" key="4">
    <source>
        <dbReference type="PROSITE-ProRule" id="PRU01161"/>
    </source>
</evidence>
<dbReference type="PANTHER" id="PTHR24185:SF1">
    <property type="entry name" value="CALCIUM-INDEPENDENT PHOSPHOLIPASE A2-GAMMA"/>
    <property type="match status" value="1"/>
</dbReference>
<evidence type="ECO:0000256" key="1">
    <source>
        <dbReference type="ARBA" id="ARBA00022801"/>
    </source>
</evidence>
<keyword evidence="3 4" id="KW-0443">Lipid metabolism</keyword>
<keyword evidence="8" id="KW-1185">Reference proteome</keyword>
<gene>
    <name evidence="7" type="ORF">QBC37DRAFT_28881</name>
</gene>
<feature type="short sequence motif" description="DGA/G" evidence="4">
    <location>
        <begin position="1083"/>
        <end position="1085"/>
    </location>
</feature>
<dbReference type="CDD" id="cd07199">
    <property type="entry name" value="Pat17_PNPLA8_PNPLA9_like"/>
    <property type="match status" value="1"/>
</dbReference>
<reference evidence="7" key="2">
    <citation type="submission" date="2023-05" db="EMBL/GenBank/DDBJ databases">
        <authorList>
            <consortium name="Lawrence Berkeley National Laboratory"/>
            <person name="Steindorff A."/>
            <person name="Hensen N."/>
            <person name="Bonometti L."/>
            <person name="Westerberg I."/>
            <person name="Brannstrom I.O."/>
            <person name="Guillou S."/>
            <person name="Cros-Aarteil S."/>
            <person name="Calhoun S."/>
            <person name="Haridas S."/>
            <person name="Kuo A."/>
            <person name="Mondo S."/>
            <person name="Pangilinan J."/>
            <person name="Riley R."/>
            <person name="Labutti K."/>
            <person name="Andreopoulos B."/>
            <person name="Lipzen A."/>
            <person name="Chen C."/>
            <person name="Yanf M."/>
            <person name="Daum C."/>
            <person name="Ng V."/>
            <person name="Clum A."/>
            <person name="Ohm R."/>
            <person name="Martin F."/>
            <person name="Silar P."/>
            <person name="Natvig D."/>
            <person name="Lalanne C."/>
            <person name="Gautier V."/>
            <person name="Ament-Velasquez S.L."/>
            <person name="Kruys A."/>
            <person name="Hutchinson M.I."/>
            <person name="Powell A.J."/>
            <person name="Barry K."/>
            <person name="Miller A.N."/>
            <person name="Grigoriev I.V."/>
            <person name="Debuchy R."/>
            <person name="Gladieux P."/>
            <person name="Thoren M.H."/>
            <person name="Johannesson H."/>
        </authorList>
    </citation>
    <scope>NUCLEOTIDE SEQUENCE</scope>
    <source>
        <strain evidence="7">PSN293</strain>
    </source>
</reference>
<keyword evidence="2 4" id="KW-0442">Lipid degradation</keyword>
<evidence type="ECO:0000256" key="5">
    <source>
        <dbReference type="SAM" id="MobiDB-lite"/>
    </source>
</evidence>
<protein>
    <recommendedName>
        <fullName evidence="6">PNPLA domain-containing protein</fullName>
    </recommendedName>
</protein>
<feature type="compositionally biased region" description="Gly residues" evidence="5">
    <location>
        <begin position="720"/>
        <end position="731"/>
    </location>
</feature>
<feature type="region of interest" description="Disordered" evidence="5">
    <location>
        <begin position="49"/>
        <end position="79"/>
    </location>
</feature>
<feature type="active site" description="Nucleophile" evidence="4">
    <location>
        <position position="919"/>
    </location>
</feature>
<accession>A0AAN6Y3M6</accession>
<feature type="active site" description="Proton acceptor" evidence="4">
    <location>
        <position position="1083"/>
    </location>
</feature>
<dbReference type="Proteomes" id="UP001301769">
    <property type="component" value="Unassembled WGS sequence"/>
</dbReference>
<dbReference type="GO" id="GO:0047499">
    <property type="term" value="F:calcium-independent phospholipase A2 activity"/>
    <property type="evidence" value="ECO:0007669"/>
    <property type="project" value="TreeGrafter"/>
</dbReference>
<dbReference type="Gene3D" id="3.40.1090.10">
    <property type="entry name" value="Cytosolic phospholipase A2 catalytic domain"/>
    <property type="match status" value="1"/>
</dbReference>
<evidence type="ECO:0000313" key="8">
    <source>
        <dbReference type="Proteomes" id="UP001301769"/>
    </source>
</evidence>
<evidence type="ECO:0000259" key="6">
    <source>
        <dbReference type="PROSITE" id="PS51635"/>
    </source>
</evidence>
<feature type="short sequence motif" description="GXGXXG" evidence="4">
    <location>
        <begin position="883"/>
        <end position="888"/>
    </location>
</feature>
<sequence length="1355" mass="152480">MTNYSRQGSPQNPELDDFLATLREAAKNEYGPAFRALQNESTIVHVSRSLAGTPNPEGGSNVRARSPEPQDYTAKWPEPDSNFIGTITEQLGIPRYCRICGANDAHDTVHPASLVMCAGCGGARRPVHKKCLRKSRDHCLVPSGSGTGTSDCEEVPFKEYAYLTWLLDSNHLQGQTTSLHLEDLRTTWFGVPHDQRESPPKIFVWPRLQHLLANASDQPHYQYPSLVSFVGDTGSGKSTIIKAMIRMLAPQNSTRYQVPVPGTGQDQFTSTSSDVHLYADPRTISSEVPILFGDCEGMVGTSTPVSHRVTSAEYRNQRSHVTRRDAREMDDLVKEHRKKASVEAILTWARTSQPPALATRNQGDAPYDSSSELEMRYSEDFSDFSDGMSDTSASVMEPIFNVQADSRDLITTNLYPRLLYAFSDVVCFVTSNTRESQNILWRLFDWSKDGLERTFNQRVRPGLIIIVNKNSLDYDDMLPNVDSTTDQFLKSVECSSKFQEYRQKWRSRQRKINTAADLIQCYYDDFRVISLPLHSNMPSTASRVSRQIKRLYHEIRTLSDNIHSRRKARDLVMDVATFNSYFTRSVEILARDHTSSLDFHPLAEDDSPLPTRFSEHMALVLGKMAKSAECNAGGELAMVKKIAPFLACTILCQITRQRDPDTQTLREQLVDEACRGLERFRNKFWRCEAVSNGSRCQNYWESHGKGHQFEHAQEEEQSAGNGGARGPGGGLVANKSKTPPQVNLVVGQHECSYGSYVEEFRDSLWSAIYMFSKGRQDIRERLVACAKGLGLSRLESQRTCLSCLSNCPTNVLPCDRRQRSSVSSRRQHAVCEDCIRWHTGPSQSSGCVIGIESCPLGCQFREPPWMIRVKPIEAQSRILVLDGGGIRGIVELVILSRLMDEIKFDIPIQQLFDLVIGTSTGGIIALGVFEMGWTPAQASFEFRKLAHQAFTKKLRLRIPVVKYVAEYFCTFRYQSTGIENALKDAFGSHQYLFGQSPEAGSPPGRGDDVKVGVVSCIEGRDQPCLIANYNRNPMQGSKNADYLQREENQRRDFKVWQAARATSAAQTYFEPYMHKPTSKVYVDGAIVRNNPVRVALEEEKRIWGSEVRPDIVVSIGSGICVEESGDIQQSKRSGGTWKKVLPARVRKMVDTGIDMVASTLDCQREWDEVVRVNPQLSGRCHRLDVGIFDKKLPALDDVDKMDELEELSRAYLAKNSETGQKYFHKGYNSAYTHLRIVARRLLAALFYYSDAASLDESPQDPKRLTGLIHCRLPPSPGAQKLVRAAKFRVRECRTVRSRHGIDQPVIREVYMVRKFDPVTLEAHVLFDILAGSWTRTIEVSFPSSRDSGWAVISGF</sequence>
<dbReference type="InterPro" id="IPR027417">
    <property type="entry name" value="P-loop_NTPase"/>
</dbReference>
<dbReference type="GO" id="GO:0016020">
    <property type="term" value="C:membrane"/>
    <property type="evidence" value="ECO:0007669"/>
    <property type="project" value="TreeGrafter"/>
</dbReference>
<dbReference type="GO" id="GO:0046486">
    <property type="term" value="P:glycerolipid metabolic process"/>
    <property type="evidence" value="ECO:0007669"/>
    <property type="project" value="UniProtKB-ARBA"/>
</dbReference>
<feature type="short sequence motif" description="GXSXG" evidence="4">
    <location>
        <begin position="917"/>
        <end position="921"/>
    </location>
</feature>
<evidence type="ECO:0000256" key="2">
    <source>
        <dbReference type="ARBA" id="ARBA00022963"/>
    </source>
</evidence>
<reference evidence="7" key="1">
    <citation type="journal article" date="2023" name="Mol. Phylogenet. Evol.">
        <title>Genome-scale phylogeny and comparative genomics of the fungal order Sordariales.</title>
        <authorList>
            <person name="Hensen N."/>
            <person name="Bonometti L."/>
            <person name="Westerberg I."/>
            <person name="Brannstrom I.O."/>
            <person name="Guillou S."/>
            <person name="Cros-Aarteil S."/>
            <person name="Calhoun S."/>
            <person name="Haridas S."/>
            <person name="Kuo A."/>
            <person name="Mondo S."/>
            <person name="Pangilinan J."/>
            <person name="Riley R."/>
            <person name="LaButti K."/>
            <person name="Andreopoulos B."/>
            <person name="Lipzen A."/>
            <person name="Chen C."/>
            <person name="Yan M."/>
            <person name="Daum C."/>
            <person name="Ng V."/>
            <person name="Clum A."/>
            <person name="Steindorff A."/>
            <person name="Ohm R.A."/>
            <person name="Martin F."/>
            <person name="Silar P."/>
            <person name="Natvig D.O."/>
            <person name="Lalanne C."/>
            <person name="Gautier V."/>
            <person name="Ament-Velasquez S.L."/>
            <person name="Kruys A."/>
            <person name="Hutchinson M.I."/>
            <person name="Powell A.J."/>
            <person name="Barry K."/>
            <person name="Miller A.N."/>
            <person name="Grigoriev I.V."/>
            <person name="Debuchy R."/>
            <person name="Gladieux P."/>
            <person name="Hiltunen Thoren M."/>
            <person name="Johannesson H."/>
        </authorList>
    </citation>
    <scope>NUCLEOTIDE SEQUENCE</scope>
    <source>
        <strain evidence="7">PSN293</strain>
    </source>
</reference>
<evidence type="ECO:0000313" key="7">
    <source>
        <dbReference type="EMBL" id="KAK4210695.1"/>
    </source>
</evidence>
<keyword evidence="1 4" id="KW-0378">Hydrolase</keyword>
<organism evidence="7 8">
    <name type="scientific">Rhypophila decipiens</name>
    <dbReference type="NCBI Taxonomy" id="261697"/>
    <lineage>
        <taxon>Eukaryota</taxon>
        <taxon>Fungi</taxon>
        <taxon>Dikarya</taxon>
        <taxon>Ascomycota</taxon>
        <taxon>Pezizomycotina</taxon>
        <taxon>Sordariomycetes</taxon>
        <taxon>Sordariomycetidae</taxon>
        <taxon>Sordariales</taxon>
        <taxon>Naviculisporaceae</taxon>
        <taxon>Rhypophila</taxon>
    </lineage>
</organism>
<dbReference type="Pfam" id="PF01734">
    <property type="entry name" value="Patatin"/>
    <property type="match status" value="1"/>
</dbReference>
<feature type="region of interest" description="Disordered" evidence="5">
    <location>
        <begin position="707"/>
        <end position="737"/>
    </location>
</feature>